<evidence type="ECO:0000256" key="2">
    <source>
        <dbReference type="ARBA" id="ARBA00004496"/>
    </source>
</evidence>
<evidence type="ECO:0000256" key="1">
    <source>
        <dbReference type="ARBA" id="ARBA00002388"/>
    </source>
</evidence>
<dbReference type="EC" id="5.2.1.8" evidence="7"/>
<evidence type="ECO:0000259" key="9">
    <source>
        <dbReference type="PROSITE" id="PS50072"/>
    </source>
</evidence>
<comment type="function">
    <text evidence="1 7">PPIases accelerate the folding of proteins. It catalyzes the cis-trans isomerization of proline imidic peptide bonds in oligopeptides.</text>
</comment>
<dbReference type="InterPro" id="IPR044666">
    <property type="entry name" value="Cyclophilin_A-like"/>
</dbReference>
<feature type="region of interest" description="Disordered" evidence="8">
    <location>
        <begin position="22"/>
        <end position="49"/>
    </location>
</feature>
<evidence type="ECO:0000256" key="4">
    <source>
        <dbReference type="ARBA" id="ARBA00022490"/>
    </source>
</evidence>
<dbReference type="PROSITE" id="PS51257">
    <property type="entry name" value="PROKAR_LIPOPROTEIN"/>
    <property type="match status" value="1"/>
</dbReference>
<dbReference type="AlphaFoldDB" id="A0A540WP54"/>
<dbReference type="Proteomes" id="UP000315369">
    <property type="component" value="Unassembled WGS sequence"/>
</dbReference>
<dbReference type="InterPro" id="IPR029000">
    <property type="entry name" value="Cyclophilin-like_dom_sf"/>
</dbReference>
<evidence type="ECO:0000313" key="10">
    <source>
        <dbReference type="EMBL" id="TQF10789.1"/>
    </source>
</evidence>
<comment type="caution">
    <text evidence="10">The sequence shown here is derived from an EMBL/GenBank/DDBJ whole genome shotgun (WGS) entry which is preliminary data.</text>
</comment>
<dbReference type="Gene3D" id="2.40.100.10">
    <property type="entry name" value="Cyclophilin-like"/>
    <property type="match status" value="1"/>
</dbReference>
<dbReference type="GO" id="GO:0006457">
    <property type="term" value="P:protein folding"/>
    <property type="evidence" value="ECO:0007669"/>
    <property type="project" value="InterPro"/>
</dbReference>
<proteinExistence type="inferred from homology"/>
<dbReference type="GO" id="GO:0005737">
    <property type="term" value="C:cytoplasm"/>
    <property type="evidence" value="ECO:0007669"/>
    <property type="project" value="UniProtKB-SubCell"/>
</dbReference>
<dbReference type="GO" id="GO:0003755">
    <property type="term" value="F:peptidyl-prolyl cis-trans isomerase activity"/>
    <property type="evidence" value="ECO:0007669"/>
    <property type="project" value="UniProtKB-UniRule"/>
</dbReference>
<accession>A0A540WP54</accession>
<comment type="subcellular location">
    <subcellularLocation>
        <location evidence="2">Cytoplasm</location>
    </subcellularLocation>
</comment>
<evidence type="ECO:0000256" key="7">
    <source>
        <dbReference type="RuleBase" id="RU363019"/>
    </source>
</evidence>
<dbReference type="FunFam" id="2.40.100.10:FF:000028">
    <property type="entry name" value="Peptidyl-prolyl cis-trans isomerase"/>
    <property type="match status" value="1"/>
</dbReference>
<evidence type="ECO:0000256" key="5">
    <source>
        <dbReference type="ARBA" id="ARBA00023110"/>
    </source>
</evidence>
<dbReference type="PANTHER" id="PTHR45625">
    <property type="entry name" value="PEPTIDYL-PROLYL CIS-TRANS ISOMERASE-RELATED"/>
    <property type="match status" value="1"/>
</dbReference>
<evidence type="ECO:0000256" key="3">
    <source>
        <dbReference type="ARBA" id="ARBA00007365"/>
    </source>
</evidence>
<organism evidence="10 11">
    <name type="scientific">Myxococcus llanfairpwllgwyngyllgogerychwyrndrobwllllantysiliogogogochensis</name>
    <dbReference type="NCBI Taxonomy" id="2590453"/>
    <lineage>
        <taxon>Bacteria</taxon>
        <taxon>Pseudomonadati</taxon>
        <taxon>Myxococcota</taxon>
        <taxon>Myxococcia</taxon>
        <taxon>Myxococcales</taxon>
        <taxon>Cystobacterineae</taxon>
        <taxon>Myxococcaceae</taxon>
        <taxon>Myxococcus</taxon>
    </lineage>
</organism>
<evidence type="ECO:0000256" key="6">
    <source>
        <dbReference type="ARBA" id="ARBA00023235"/>
    </source>
</evidence>
<feature type="domain" description="PPIase cyclophilin-type" evidence="9">
    <location>
        <begin position="65"/>
        <end position="225"/>
    </location>
</feature>
<keyword evidence="6 7" id="KW-0413">Isomerase</keyword>
<feature type="compositionally biased region" description="Low complexity" evidence="8">
    <location>
        <begin position="30"/>
        <end position="49"/>
    </location>
</feature>
<sequence>MNIRILSALLLCLTVAACKDSEKKESTGGSTPASATPKAPAPAAEGPGEWMKKAYGGQDIQATLETNQGPIVVRLFSKDAPNTVSNFVGLATGEKTWTDPRNGERVTGKPLYDGVVFHRVIPGFMIQGGDPTGSGRGDPGYRFADEFQSGRTFDKPGLLAMANAGPGTNGSQFFITTSTPSYLNNKHTIFGEVVKGYDVVEKISKVATGPGDRPVDPVIIQKITLADAAGAQ</sequence>
<dbReference type="EMBL" id="VIFM01000229">
    <property type="protein sequence ID" value="TQF10789.1"/>
    <property type="molecule type" value="Genomic_DNA"/>
</dbReference>
<dbReference type="SUPFAM" id="SSF50891">
    <property type="entry name" value="Cyclophilin-like"/>
    <property type="match status" value="1"/>
</dbReference>
<gene>
    <name evidence="10" type="ORF">FJV41_37585</name>
</gene>
<dbReference type="InterPro" id="IPR020892">
    <property type="entry name" value="Cyclophilin-type_PPIase_CS"/>
</dbReference>
<dbReference type="Pfam" id="PF00160">
    <property type="entry name" value="Pro_isomerase"/>
    <property type="match status" value="1"/>
</dbReference>
<dbReference type="OrthoDB" id="9807797at2"/>
<dbReference type="PROSITE" id="PS50072">
    <property type="entry name" value="CSA_PPIASE_2"/>
    <property type="match status" value="1"/>
</dbReference>
<dbReference type="CDD" id="cd00317">
    <property type="entry name" value="cyclophilin"/>
    <property type="match status" value="1"/>
</dbReference>
<dbReference type="PROSITE" id="PS00170">
    <property type="entry name" value="CSA_PPIASE_1"/>
    <property type="match status" value="1"/>
</dbReference>
<keyword evidence="4" id="KW-0963">Cytoplasm</keyword>
<evidence type="ECO:0000313" key="11">
    <source>
        <dbReference type="Proteomes" id="UP000315369"/>
    </source>
</evidence>
<reference evidence="10 11" key="1">
    <citation type="submission" date="2019-06" db="EMBL/GenBank/DDBJ databases">
        <authorList>
            <person name="Livingstone P."/>
            <person name="Whitworth D."/>
        </authorList>
    </citation>
    <scope>NUCLEOTIDE SEQUENCE [LARGE SCALE GENOMIC DNA]</scope>
    <source>
        <strain evidence="10 11">AM401</strain>
    </source>
</reference>
<keyword evidence="11" id="KW-1185">Reference proteome</keyword>
<protein>
    <recommendedName>
        <fullName evidence="7">Peptidyl-prolyl cis-trans isomerase</fullName>
        <shortName evidence="7">PPIase</shortName>
        <ecNumber evidence="7">5.2.1.8</ecNumber>
    </recommendedName>
</protein>
<comment type="catalytic activity">
    <reaction evidence="7">
        <text>[protein]-peptidylproline (omega=180) = [protein]-peptidylproline (omega=0)</text>
        <dbReference type="Rhea" id="RHEA:16237"/>
        <dbReference type="Rhea" id="RHEA-COMP:10747"/>
        <dbReference type="Rhea" id="RHEA-COMP:10748"/>
        <dbReference type="ChEBI" id="CHEBI:83833"/>
        <dbReference type="ChEBI" id="CHEBI:83834"/>
        <dbReference type="EC" id="5.2.1.8"/>
    </reaction>
</comment>
<evidence type="ECO:0000256" key="8">
    <source>
        <dbReference type="SAM" id="MobiDB-lite"/>
    </source>
</evidence>
<dbReference type="InterPro" id="IPR002130">
    <property type="entry name" value="Cyclophilin-type_PPIase_dom"/>
</dbReference>
<name>A0A540WP54_9BACT</name>
<dbReference type="RefSeq" id="WP_141647427.1">
    <property type="nucleotide sequence ID" value="NZ_VIFM01000229.1"/>
</dbReference>
<dbReference type="PRINTS" id="PR00153">
    <property type="entry name" value="CSAPPISMRASE"/>
</dbReference>
<keyword evidence="5 7" id="KW-0697">Rotamase</keyword>
<comment type="similarity">
    <text evidence="3 7">Belongs to the cyclophilin-type PPIase family.</text>
</comment>
<dbReference type="PANTHER" id="PTHR45625:SF4">
    <property type="entry name" value="PEPTIDYLPROLYL ISOMERASE DOMAIN AND WD REPEAT-CONTAINING PROTEIN 1"/>
    <property type="match status" value="1"/>
</dbReference>